<keyword evidence="2" id="KW-0223">Dioxygenase</keyword>
<feature type="binding site" evidence="5">
    <location>
        <position position="220"/>
    </location>
    <ligand>
        <name>Fe cation</name>
        <dbReference type="ChEBI" id="CHEBI:24875"/>
        <note>catalytic</note>
    </ligand>
</feature>
<sequence length="326" mass="35686">MERKFKKFLSASSIDDPLPPIVSGNLSDGELQQQFNACVSYVSPNLDSEFAAEESIISPKVRIITFPEIPGLIYAPSMIRSKSQLPLLVSIMKDGMKPNSSSNLDLLFQEGGSLGTKAKPNALAAIPTEGLFSKILSQTWEASDALISLFRRYRWVALGVQYDWTTKEYSWEAPPSPIPAELAKLSTEICTVLVGSSGINYKPQAGIINFYRPGDTLTGHVDRSEPDDQSPLVSISIGLDCIFLVGGPTRDDSVLPFRLSSGDVLLLMRECRRNYHGVPLVIPGSLPQCLKASALDGCDISEEESLALRLIDDARINVNIRQVWPS</sequence>
<dbReference type="SUPFAM" id="SSF51197">
    <property type="entry name" value="Clavaminate synthase-like"/>
    <property type="match status" value="1"/>
</dbReference>
<dbReference type="HOGENOM" id="CLU_029471_0_1_1"/>
<evidence type="ECO:0000256" key="2">
    <source>
        <dbReference type="ARBA" id="ARBA00022964"/>
    </source>
</evidence>
<dbReference type="InterPro" id="IPR037151">
    <property type="entry name" value="AlkB-like_sf"/>
</dbReference>
<dbReference type="PROSITE" id="PS51471">
    <property type="entry name" value="FE2OG_OXY"/>
    <property type="match status" value="1"/>
</dbReference>
<dbReference type="Proteomes" id="UP000029725">
    <property type="component" value="Unassembled WGS sequence"/>
</dbReference>
<dbReference type="GO" id="GO:0051213">
    <property type="term" value="F:dioxygenase activity"/>
    <property type="evidence" value="ECO:0007669"/>
    <property type="project" value="UniProtKB-KW"/>
</dbReference>
<keyword evidence="3" id="KW-0560">Oxidoreductase</keyword>
<dbReference type="GO" id="GO:0046872">
    <property type="term" value="F:metal ion binding"/>
    <property type="evidence" value="ECO:0007669"/>
    <property type="project" value="UniProtKB-KW"/>
</dbReference>
<dbReference type="Pfam" id="PF13532">
    <property type="entry name" value="2OG-FeII_Oxy_2"/>
    <property type="match status" value="1"/>
</dbReference>
<evidence type="ECO:0000313" key="8">
    <source>
        <dbReference type="Proteomes" id="UP000029725"/>
    </source>
</evidence>
<dbReference type="OrthoDB" id="6614653at2759"/>
<feature type="domain" description="Fe2OG dioxygenase" evidence="6">
    <location>
        <begin position="202"/>
        <end position="324"/>
    </location>
</feature>
<gene>
    <name evidence="7" type="ORF">DI09_3p410</name>
</gene>
<evidence type="ECO:0000256" key="5">
    <source>
        <dbReference type="PIRSR" id="PIRSR604574-2"/>
    </source>
</evidence>
<evidence type="ECO:0000256" key="1">
    <source>
        <dbReference type="ARBA" id="ARBA00022723"/>
    </source>
</evidence>
<proteinExistence type="predicted"/>
<dbReference type="VEuPathDB" id="MicrosporidiaDB:DI09_3p410"/>
<comment type="cofactor">
    <cofactor evidence="5">
        <name>Fe(2+)</name>
        <dbReference type="ChEBI" id="CHEBI:29033"/>
    </cofactor>
    <text evidence="5">Binds 1 Fe(2+) ion per subunit.</text>
</comment>
<dbReference type="Gene3D" id="2.60.120.590">
    <property type="entry name" value="Alpha-ketoglutarate-dependent dioxygenase AlkB-like"/>
    <property type="match status" value="1"/>
</dbReference>
<name>A0A098VR27_9MICR</name>
<dbReference type="EMBL" id="JMKJ01000333">
    <property type="protein sequence ID" value="KGG51279.1"/>
    <property type="molecule type" value="Genomic_DNA"/>
</dbReference>
<evidence type="ECO:0000259" key="6">
    <source>
        <dbReference type="PROSITE" id="PS51471"/>
    </source>
</evidence>
<dbReference type="InterPro" id="IPR004574">
    <property type="entry name" value="Alkb"/>
</dbReference>
<evidence type="ECO:0000256" key="4">
    <source>
        <dbReference type="ARBA" id="ARBA00023004"/>
    </source>
</evidence>
<dbReference type="GO" id="GO:0005737">
    <property type="term" value="C:cytoplasm"/>
    <property type="evidence" value="ECO:0007669"/>
    <property type="project" value="TreeGrafter"/>
</dbReference>
<organism evidence="7 8">
    <name type="scientific">Mitosporidium daphniae</name>
    <dbReference type="NCBI Taxonomy" id="1485682"/>
    <lineage>
        <taxon>Eukaryota</taxon>
        <taxon>Fungi</taxon>
        <taxon>Fungi incertae sedis</taxon>
        <taxon>Microsporidia</taxon>
        <taxon>Mitosporidium</taxon>
    </lineage>
</organism>
<accession>A0A098VR27</accession>
<dbReference type="InterPro" id="IPR005123">
    <property type="entry name" value="Oxoglu/Fe-dep_dioxygenase_dom"/>
</dbReference>
<dbReference type="PANTHER" id="PTHR16557:SF2">
    <property type="entry name" value="NUCLEIC ACID DIOXYGENASE ALKBH1"/>
    <property type="match status" value="1"/>
</dbReference>
<comment type="caution">
    <text evidence="7">The sequence shown here is derived from an EMBL/GenBank/DDBJ whole genome shotgun (WGS) entry which is preliminary data.</text>
</comment>
<dbReference type="InterPro" id="IPR027450">
    <property type="entry name" value="AlkB-like"/>
</dbReference>
<feature type="binding site" evidence="5">
    <location>
        <position position="276"/>
    </location>
    <ligand>
        <name>Fe cation</name>
        <dbReference type="ChEBI" id="CHEBI:24875"/>
        <note>catalytic</note>
    </ligand>
</feature>
<keyword evidence="4 5" id="KW-0408">Iron</keyword>
<dbReference type="RefSeq" id="XP_013237706.1">
    <property type="nucleotide sequence ID" value="XM_013382252.1"/>
</dbReference>
<evidence type="ECO:0000313" key="7">
    <source>
        <dbReference type="EMBL" id="KGG51279.1"/>
    </source>
</evidence>
<protein>
    <recommendedName>
        <fullName evidence="6">Fe2OG dioxygenase domain-containing protein</fullName>
    </recommendedName>
</protein>
<dbReference type="GO" id="GO:0005634">
    <property type="term" value="C:nucleus"/>
    <property type="evidence" value="ECO:0007669"/>
    <property type="project" value="TreeGrafter"/>
</dbReference>
<dbReference type="PANTHER" id="PTHR16557">
    <property type="entry name" value="ALKYLATED DNA REPAIR PROTEIN ALKB-RELATED"/>
    <property type="match status" value="1"/>
</dbReference>
<feature type="binding site" evidence="5">
    <location>
        <position position="222"/>
    </location>
    <ligand>
        <name>Fe cation</name>
        <dbReference type="ChEBI" id="CHEBI:24875"/>
        <note>catalytic</note>
    </ligand>
</feature>
<reference evidence="7 8" key="1">
    <citation type="submission" date="2014-04" db="EMBL/GenBank/DDBJ databases">
        <title>A new species of microsporidia sheds light on the evolution of extreme parasitism.</title>
        <authorList>
            <person name="Haag K.L."/>
            <person name="James T.Y."/>
            <person name="Larsson R."/>
            <person name="Schaer T.M."/>
            <person name="Refardt D."/>
            <person name="Pombert J.-F."/>
            <person name="Ebert D."/>
        </authorList>
    </citation>
    <scope>NUCLEOTIDE SEQUENCE [LARGE SCALE GENOMIC DNA]</scope>
    <source>
        <strain evidence="7 8">UGP3</strain>
        <tissue evidence="7">Spores</tissue>
    </source>
</reference>
<dbReference type="GeneID" id="25259841"/>
<evidence type="ECO:0000256" key="3">
    <source>
        <dbReference type="ARBA" id="ARBA00023002"/>
    </source>
</evidence>
<dbReference type="AlphaFoldDB" id="A0A098VR27"/>
<keyword evidence="8" id="KW-1185">Reference proteome</keyword>
<keyword evidence="1 5" id="KW-0479">Metal-binding</keyword>